<proteinExistence type="inferred from homology"/>
<keyword evidence="20" id="KW-1185">Reference proteome</keyword>
<dbReference type="InterPro" id="IPR000212">
    <property type="entry name" value="DNA_helicase_UvrD/REP"/>
</dbReference>
<dbReference type="GO" id="GO:0005524">
    <property type="term" value="F:ATP binding"/>
    <property type="evidence" value="ECO:0007669"/>
    <property type="project" value="UniProtKB-UniRule"/>
</dbReference>
<dbReference type="AlphaFoldDB" id="A0A562VLY7"/>
<keyword evidence="2" id="KW-0479">Metal-binding</keyword>
<evidence type="ECO:0000256" key="12">
    <source>
        <dbReference type="ARBA" id="ARBA00023235"/>
    </source>
</evidence>
<feature type="binding site" evidence="16">
    <location>
        <begin position="19"/>
        <end position="26"/>
    </location>
    <ligand>
        <name>ATP</name>
        <dbReference type="ChEBI" id="CHEBI:30616"/>
    </ligand>
</feature>
<dbReference type="EC" id="5.6.2.4" evidence="14"/>
<organism evidence="19 20">
    <name type="scientific">Geobacter argillaceus</name>
    <dbReference type="NCBI Taxonomy" id="345631"/>
    <lineage>
        <taxon>Bacteria</taxon>
        <taxon>Pseudomonadati</taxon>
        <taxon>Thermodesulfobacteriota</taxon>
        <taxon>Desulfuromonadia</taxon>
        <taxon>Geobacterales</taxon>
        <taxon>Geobacteraceae</taxon>
        <taxon>Geobacter</taxon>
    </lineage>
</organism>
<comment type="catalytic activity">
    <reaction evidence="15">
        <text>ATP + H2O = ADP + phosphate + H(+)</text>
        <dbReference type="Rhea" id="RHEA:13065"/>
        <dbReference type="ChEBI" id="CHEBI:15377"/>
        <dbReference type="ChEBI" id="CHEBI:15378"/>
        <dbReference type="ChEBI" id="CHEBI:30616"/>
        <dbReference type="ChEBI" id="CHEBI:43474"/>
        <dbReference type="ChEBI" id="CHEBI:456216"/>
        <dbReference type="EC" id="5.6.2.4"/>
    </reaction>
</comment>
<evidence type="ECO:0000256" key="11">
    <source>
        <dbReference type="ARBA" id="ARBA00023204"/>
    </source>
</evidence>
<dbReference type="GO" id="GO:0000725">
    <property type="term" value="P:recombinational repair"/>
    <property type="evidence" value="ECO:0007669"/>
    <property type="project" value="TreeGrafter"/>
</dbReference>
<dbReference type="GO" id="GO:0008854">
    <property type="term" value="F:exodeoxyribonuclease V activity"/>
    <property type="evidence" value="ECO:0007669"/>
    <property type="project" value="InterPro"/>
</dbReference>
<dbReference type="Gene3D" id="3.90.320.10">
    <property type="match status" value="1"/>
</dbReference>
<dbReference type="Pfam" id="PF13361">
    <property type="entry name" value="UvrD_C"/>
    <property type="match status" value="2"/>
</dbReference>
<dbReference type="InterPro" id="IPR014016">
    <property type="entry name" value="UvrD-like_ATP-bd"/>
</dbReference>
<keyword evidence="11" id="KW-0234">DNA repair</keyword>
<dbReference type="GO" id="GO:0046872">
    <property type="term" value="F:metal ion binding"/>
    <property type="evidence" value="ECO:0007669"/>
    <property type="project" value="UniProtKB-KW"/>
</dbReference>
<evidence type="ECO:0000256" key="16">
    <source>
        <dbReference type="PROSITE-ProRule" id="PRU00560"/>
    </source>
</evidence>
<comment type="catalytic activity">
    <reaction evidence="13">
        <text>Couples ATP hydrolysis with the unwinding of duplex DNA by translocating in the 3'-5' direction.</text>
        <dbReference type="EC" id="5.6.2.4"/>
    </reaction>
</comment>
<dbReference type="InterPro" id="IPR027417">
    <property type="entry name" value="P-loop_NTPase"/>
</dbReference>
<dbReference type="InterPro" id="IPR004586">
    <property type="entry name" value="RecB"/>
</dbReference>
<protein>
    <recommendedName>
        <fullName evidence="14">DNA 3'-5' helicase</fullName>
        <ecNumber evidence="14">5.6.2.4</ecNumber>
    </recommendedName>
</protein>
<dbReference type="InterPro" id="IPR014017">
    <property type="entry name" value="DNA_helicase_UvrD-like_C"/>
</dbReference>
<accession>A0A562VLY7</accession>
<dbReference type="CDD" id="cd22352">
    <property type="entry name" value="RecB_C-like"/>
    <property type="match status" value="1"/>
</dbReference>
<dbReference type="Gene3D" id="1.10.486.10">
    <property type="entry name" value="PCRA, domain 4"/>
    <property type="match status" value="1"/>
</dbReference>
<dbReference type="PROSITE" id="PS51198">
    <property type="entry name" value="UVRD_HELICASE_ATP_BIND"/>
    <property type="match status" value="1"/>
</dbReference>
<evidence type="ECO:0000259" key="17">
    <source>
        <dbReference type="PROSITE" id="PS51198"/>
    </source>
</evidence>
<sequence>MNRFDHLNISLSGRRLIEASAGTGKTYAIACLYVRLVLEQGLTPEEILVVTFTEAATKELKGRIRTRLREALATFSGQEGSDPFLAGLLANSSGLVPEQETAINRLDRALRAFDLAAIFTIHGFCLRSLQENAFESGLLYDTELVTDQAAIIQEVVDDFWRQNFFSGSAPLLGYALRKKMTPDSLATFLRRMPLHPNITLLPVFEPADGAALEERCQPAFQALQQAWSRERGAVETILLTDKGLSRAAQTYRPDLIPGLMAEMDRYLAGVNPFDFGEEFDRFCTPFVVSNTKKRNEPPSHPFFDQCQALLALVEERLLAFKYSLVAWARERLPARKRELNVRCFDDLLTDLHGALNREGGERLAERIRGRYRASLIDEFQDTDPVQYDIFRTIYGNTNAPLFLIGDPKQAIYSFRGADIFAYLEAAADLPSEARFTLETNWRSTPNMLRAFNSVFSARPDPFLFDDIAFHPVTAGKEWPEAPITLSGRDSAPLQLWFIPSPDQEKGIMTGTANNLIPQGVAAEIARLLRDGRQGTATIEGRPMQPEDVAVIVRSHRQAGLVQESLRALGVPSVLQSSESLFASREAQELFILLHGVAEPAVEGRVRAALVTDLLGRRGDDLARLQEVEAAWEEIVCRFREYRQLWLERGVMVMARTLVAREAVRGRLLRFPDGERRLTNLLHGLELLHSASLEGGLGIEGLLTWLGERLSQVPESEEYQIRLETDEKAVRIVTVHVSKGLEYPVVFCPFAWGGVQERDEPATFHDRFRTVKDFGSPDLERHRALAQREALAENLRLFYVALTRAKYRCYLVAGKFRNGGSSPLAWLLHRPAGLDPSREDLVARLKEAVEGLSEPALLDHCRELAAAGAGSIALAELPSPDDAPLYTPLRDEGSGLACRQFTGAIEHDWRVASFTSFAAGSHGPELPDRDPLYRDDATLPVEPLRDEQAPLSIFDFPRGSRAGTVLHEIFERIDFASPDRPALERLVAQVLARSGFDASWQGPVVRMVENVLATRLDEGEGGFSLAELAVGSWRAELEFFFPLRFISSERLHEIVLRWQGTAGENGLGDASVRLDFTPVRGMVRGFMDLVFCHHGRYYIADWKSNHLGNRLEDYACERLAGEMARRLYPLQYLLYTVALHNYLTARLPGYDYARHFGGVFYLFLRGIDPAAGPGYGIFRDRPQQGLIEELSAALVEFGART</sequence>
<name>A0A562VLY7_9BACT</name>
<keyword evidence="3 16" id="KW-0547">Nucleotide-binding</keyword>
<evidence type="ECO:0000313" key="19">
    <source>
        <dbReference type="EMBL" id="TWJ18747.1"/>
    </source>
</evidence>
<feature type="domain" description="UvrD-like helicase C-terminal" evidence="18">
    <location>
        <begin position="445"/>
        <end position="739"/>
    </location>
</feature>
<dbReference type="PANTHER" id="PTHR11070">
    <property type="entry name" value="UVRD / RECB / PCRA DNA HELICASE FAMILY MEMBER"/>
    <property type="match status" value="1"/>
</dbReference>
<evidence type="ECO:0000256" key="13">
    <source>
        <dbReference type="ARBA" id="ARBA00034617"/>
    </source>
</evidence>
<keyword evidence="4" id="KW-0227">DNA damage</keyword>
<evidence type="ECO:0000256" key="14">
    <source>
        <dbReference type="ARBA" id="ARBA00034808"/>
    </source>
</evidence>
<dbReference type="GO" id="GO:0003677">
    <property type="term" value="F:DNA binding"/>
    <property type="evidence" value="ECO:0007669"/>
    <property type="project" value="UniProtKB-KW"/>
</dbReference>
<dbReference type="RefSeq" id="WP_145023015.1">
    <property type="nucleotide sequence ID" value="NZ_VLLN01000014.1"/>
</dbReference>
<dbReference type="EMBL" id="VLLN01000014">
    <property type="protein sequence ID" value="TWJ18747.1"/>
    <property type="molecule type" value="Genomic_DNA"/>
</dbReference>
<evidence type="ECO:0000256" key="6">
    <source>
        <dbReference type="ARBA" id="ARBA00022806"/>
    </source>
</evidence>
<keyword evidence="1" id="KW-0540">Nuclease</keyword>
<dbReference type="Gene3D" id="1.10.3170.10">
    <property type="entry name" value="Recbcd, chain B, domain 2"/>
    <property type="match status" value="1"/>
</dbReference>
<keyword evidence="10" id="KW-0238">DNA-binding</keyword>
<keyword evidence="7" id="KW-0269">Exonuclease</keyword>
<dbReference type="GO" id="GO:0016887">
    <property type="term" value="F:ATP hydrolysis activity"/>
    <property type="evidence" value="ECO:0007669"/>
    <property type="project" value="RHEA"/>
</dbReference>
<dbReference type="GO" id="GO:0009338">
    <property type="term" value="C:exodeoxyribonuclease V complex"/>
    <property type="evidence" value="ECO:0007669"/>
    <property type="project" value="TreeGrafter"/>
</dbReference>
<dbReference type="SUPFAM" id="SSF52540">
    <property type="entry name" value="P-loop containing nucleoside triphosphate hydrolases"/>
    <property type="match status" value="1"/>
</dbReference>
<evidence type="ECO:0000313" key="20">
    <source>
        <dbReference type="Proteomes" id="UP000319449"/>
    </source>
</evidence>
<evidence type="ECO:0000256" key="4">
    <source>
        <dbReference type="ARBA" id="ARBA00022763"/>
    </source>
</evidence>
<dbReference type="HAMAP" id="MF_01485">
    <property type="entry name" value="RecB"/>
    <property type="match status" value="1"/>
</dbReference>
<dbReference type="OrthoDB" id="9810135at2"/>
<keyword evidence="6 16" id="KW-0347">Helicase</keyword>
<evidence type="ECO:0000259" key="18">
    <source>
        <dbReference type="PROSITE" id="PS51217"/>
    </source>
</evidence>
<evidence type="ECO:0000256" key="9">
    <source>
        <dbReference type="ARBA" id="ARBA00022842"/>
    </source>
</evidence>
<dbReference type="PROSITE" id="PS51217">
    <property type="entry name" value="UVRD_HELICASE_CTER"/>
    <property type="match status" value="1"/>
</dbReference>
<keyword evidence="5 16" id="KW-0378">Hydrolase</keyword>
<keyword evidence="9" id="KW-0460">Magnesium</keyword>
<dbReference type="Pfam" id="PF00580">
    <property type="entry name" value="UvrD-helicase"/>
    <property type="match status" value="1"/>
</dbReference>
<dbReference type="PANTHER" id="PTHR11070:SF23">
    <property type="entry name" value="RECBCD ENZYME SUBUNIT RECB"/>
    <property type="match status" value="1"/>
</dbReference>
<evidence type="ECO:0000256" key="1">
    <source>
        <dbReference type="ARBA" id="ARBA00022722"/>
    </source>
</evidence>
<evidence type="ECO:0000256" key="10">
    <source>
        <dbReference type="ARBA" id="ARBA00023125"/>
    </source>
</evidence>
<evidence type="ECO:0000256" key="5">
    <source>
        <dbReference type="ARBA" id="ARBA00022801"/>
    </source>
</evidence>
<dbReference type="InterPro" id="IPR011335">
    <property type="entry name" value="Restrct_endonuc-II-like"/>
</dbReference>
<reference evidence="19 20" key="1">
    <citation type="submission" date="2019-07" db="EMBL/GenBank/DDBJ databases">
        <title>Genomic Encyclopedia of Archaeal and Bacterial Type Strains, Phase II (KMG-II): from individual species to whole genera.</title>
        <authorList>
            <person name="Goeker M."/>
        </authorList>
    </citation>
    <scope>NUCLEOTIDE SEQUENCE [LARGE SCALE GENOMIC DNA]</scope>
    <source>
        <strain evidence="19 20">ATCC BAA-1139</strain>
    </source>
</reference>
<dbReference type="InterPro" id="IPR011604">
    <property type="entry name" value="PDDEXK-like_dom_sf"/>
</dbReference>
<dbReference type="GO" id="GO:0005829">
    <property type="term" value="C:cytosol"/>
    <property type="evidence" value="ECO:0007669"/>
    <property type="project" value="TreeGrafter"/>
</dbReference>
<feature type="domain" description="UvrD-like helicase ATP-binding" evidence="17">
    <location>
        <begin position="1"/>
        <end position="444"/>
    </location>
</feature>
<evidence type="ECO:0000256" key="8">
    <source>
        <dbReference type="ARBA" id="ARBA00022840"/>
    </source>
</evidence>
<dbReference type="SUPFAM" id="SSF52980">
    <property type="entry name" value="Restriction endonuclease-like"/>
    <property type="match status" value="1"/>
</dbReference>
<evidence type="ECO:0000256" key="15">
    <source>
        <dbReference type="ARBA" id="ARBA00048988"/>
    </source>
</evidence>
<evidence type="ECO:0000256" key="3">
    <source>
        <dbReference type="ARBA" id="ARBA00022741"/>
    </source>
</evidence>
<dbReference type="GO" id="GO:0043138">
    <property type="term" value="F:3'-5' DNA helicase activity"/>
    <property type="evidence" value="ECO:0007669"/>
    <property type="project" value="UniProtKB-EC"/>
</dbReference>
<keyword evidence="12" id="KW-0413">Isomerase</keyword>
<comment type="caution">
    <text evidence="19">The sequence shown here is derived from an EMBL/GenBank/DDBJ whole genome shotgun (WGS) entry which is preliminary data.</text>
</comment>
<dbReference type="NCBIfam" id="TIGR00609">
    <property type="entry name" value="recB"/>
    <property type="match status" value="1"/>
</dbReference>
<dbReference type="Proteomes" id="UP000319449">
    <property type="component" value="Unassembled WGS sequence"/>
</dbReference>
<gene>
    <name evidence="19" type="ORF">JN12_02382</name>
</gene>
<evidence type="ECO:0000256" key="2">
    <source>
        <dbReference type="ARBA" id="ARBA00022723"/>
    </source>
</evidence>
<keyword evidence="8 16" id="KW-0067">ATP-binding</keyword>
<evidence type="ECO:0000256" key="7">
    <source>
        <dbReference type="ARBA" id="ARBA00022839"/>
    </source>
</evidence>
<dbReference type="Gene3D" id="3.40.50.300">
    <property type="entry name" value="P-loop containing nucleotide triphosphate hydrolases"/>
    <property type="match status" value="2"/>
</dbReference>